<dbReference type="GO" id="GO:0006297">
    <property type="term" value="P:nucleotide-excision repair, DNA gap filling"/>
    <property type="evidence" value="ECO:0007669"/>
    <property type="project" value="TreeGrafter"/>
</dbReference>
<accession>A0A9W4UCR9</accession>
<keyword evidence="4" id="KW-0539">Nucleus</keyword>
<dbReference type="PANTHER" id="PTHR17598">
    <property type="entry name" value="DNA POLYMERASE DELTA SUBUNIT 3"/>
    <property type="match status" value="1"/>
</dbReference>
<dbReference type="GO" id="GO:0003887">
    <property type="term" value="F:DNA-directed DNA polymerase activity"/>
    <property type="evidence" value="ECO:0007669"/>
    <property type="project" value="TreeGrafter"/>
</dbReference>
<name>A0A9W4UCR9_9PLEO</name>
<dbReference type="GO" id="GO:0006271">
    <property type="term" value="P:DNA strand elongation involved in DNA replication"/>
    <property type="evidence" value="ECO:0007669"/>
    <property type="project" value="TreeGrafter"/>
</dbReference>
<feature type="compositionally biased region" description="Basic and acidic residues" evidence="5">
    <location>
        <begin position="391"/>
        <end position="403"/>
    </location>
</feature>
<dbReference type="InterPro" id="IPR019038">
    <property type="entry name" value="POLD3"/>
</dbReference>
<sequence length="450" mass="48888">MSSEVDYKEYLAARLLAENHPVTYRLLSRAVKTHVNKAKQMLYEFHKIQNAKKPQSIHATYLVTGRKRTLKHTNGLNGKDGEDAVMQDSPFPSSVPEPQEPPEEPIPTTSIVLVREEELEKTKAEFSDITSIHIYSLESGAIEDLGILTLCNAEVPAQSKNDDPLELWQLYGCIHNPYIKRRTPKSSITASKSSSKPTAQPAAKSQQPSASAAPAASKPSNTKPSATAPAKATLKRSDSSKSNASKKGPHAGDIFKSFAKAKPPKPKETATPSATDDSPMAGMSEDEGSDSEPDRSTTQVDEAKAAAAREEKEARQEELRKMMEEDLVMEDAAASTSPQDTADMDEASQDTPAATPLDTQKKDEPKPVETVVTEGGRRRGKRRVTKRKKVKDADGYLVTKEESVWESFSEDEKPPEPKKPKPAAFSTAKGGKKGGVAKGQGSIASFFKKA</sequence>
<keyword evidence="7" id="KW-1185">Reference proteome</keyword>
<dbReference type="GO" id="GO:0043625">
    <property type="term" value="C:delta DNA polymerase complex"/>
    <property type="evidence" value="ECO:0007669"/>
    <property type="project" value="InterPro"/>
</dbReference>
<evidence type="ECO:0000256" key="3">
    <source>
        <dbReference type="ARBA" id="ARBA00022705"/>
    </source>
</evidence>
<dbReference type="Pfam" id="PF09507">
    <property type="entry name" value="CDC27"/>
    <property type="match status" value="1"/>
</dbReference>
<dbReference type="OrthoDB" id="514823at2759"/>
<dbReference type="Gene3D" id="3.90.1030.20">
    <property type="entry name" value="DNA polymerase delta, p66 (Cdc27) subunit, wHTH domain"/>
    <property type="match status" value="1"/>
</dbReference>
<keyword evidence="3" id="KW-0235">DNA replication</keyword>
<evidence type="ECO:0000313" key="6">
    <source>
        <dbReference type="EMBL" id="CAI6332531.1"/>
    </source>
</evidence>
<feature type="compositionally biased region" description="Basic residues" evidence="5">
    <location>
        <begin position="378"/>
        <end position="390"/>
    </location>
</feature>
<feature type="compositionally biased region" description="Basic and acidic residues" evidence="5">
    <location>
        <begin position="410"/>
        <end position="419"/>
    </location>
</feature>
<evidence type="ECO:0000256" key="5">
    <source>
        <dbReference type="SAM" id="MobiDB-lite"/>
    </source>
</evidence>
<comment type="caution">
    <text evidence="6">The sequence shown here is derived from an EMBL/GenBank/DDBJ whole genome shotgun (WGS) entry which is preliminary data.</text>
</comment>
<dbReference type="GO" id="GO:1904161">
    <property type="term" value="P:DNA synthesis involved in UV-damage excision repair"/>
    <property type="evidence" value="ECO:0007669"/>
    <property type="project" value="TreeGrafter"/>
</dbReference>
<feature type="region of interest" description="Disordered" evidence="5">
    <location>
        <begin position="184"/>
        <end position="450"/>
    </location>
</feature>
<feature type="region of interest" description="Disordered" evidence="5">
    <location>
        <begin position="71"/>
        <end position="106"/>
    </location>
</feature>
<dbReference type="PANTHER" id="PTHR17598:SF13">
    <property type="entry name" value="DNA POLYMERASE DELTA SUBUNIT 3"/>
    <property type="match status" value="1"/>
</dbReference>
<evidence type="ECO:0000256" key="4">
    <source>
        <dbReference type="ARBA" id="ARBA00023242"/>
    </source>
</evidence>
<organism evidence="6 7">
    <name type="scientific">Periconia digitata</name>
    <dbReference type="NCBI Taxonomy" id="1303443"/>
    <lineage>
        <taxon>Eukaryota</taxon>
        <taxon>Fungi</taxon>
        <taxon>Dikarya</taxon>
        <taxon>Ascomycota</taxon>
        <taxon>Pezizomycotina</taxon>
        <taxon>Dothideomycetes</taxon>
        <taxon>Pleosporomycetidae</taxon>
        <taxon>Pleosporales</taxon>
        <taxon>Massarineae</taxon>
        <taxon>Periconiaceae</taxon>
        <taxon>Periconia</taxon>
    </lineage>
</organism>
<evidence type="ECO:0000313" key="7">
    <source>
        <dbReference type="Proteomes" id="UP001152607"/>
    </source>
</evidence>
<feature type="compositionally biased region" description="Basic and acidic residues" evidence="5">
    <location>
        <begin position="301"/>
        <end position="324"/>
    </location>
</feature>
<reference evidence="6" key="1">
    <citation type="submission" date="2023-01" db="EMBL/GenBank/DDBJ databases">
        <authorList>
            <person name="Van Ghelder C."/>
            <person name="Rancurel C."/>
        </authorList>
    </citation>
    <scope>NUCLEOTIDE SEQUENCE</scope>
    <source>
        <strain evidence="6">CNCM I-4278</strain>
    </source>
</reference>
<evidence type="ECO:0000256" key="1">
    <source>
        <dbReference type="ARBA" id="ARBA00004123"/>
    </source>
</evidence>
<protein>
    <recommendedName>
        <fullName evidence="2">DNA polymerase delta subunit 3</fullName>
    </recommendedName>
</protein>
<gene>
    <name evidence="6" type="ORF">PDIGIT_LOCUS5556</name>
</gene>
<dbReference type="AlphaFoldDB" id="A0A9W4UCR9"/>
<evidence type="ECO:0000256" key="2">
    <source>
        <dbReference type="ARBA" id="ARBA00017589"/>
    </source>
</evidence>
<proteinExistence type="predicted"/>
<dbReference type="EMBL" id="CAOQHR010000003">
    <property type="protein sequence ID" value="CAI6332531.1"/>
    <property type="molecule type" value="Genomic_DNA"/>
</dbReference>
<dbReference type="InterPro" id="IPR041913">
    <property type="entry name" value="POLD3_sf"/>
</dbReference>
<dbReference type="Proteomes" id="UP001152607">
    <property type="component" value="Unassembled WGS sequence"/>
</dbReference>
<comment type="subcellular location">
    <subcellularLocation>
        <location evidence="1">Nucleus</location>
    </subcellularLocation>
</comment>
<feature type="compositionally biased region" description="Low complexity" evidence="5">
    <location>
        <begin position="185"/>
        <end position="232"/>
    </location>
</feature>